<dbReference type="GO" id="GO:0005737">
    <property type="term" value="C:cytoplasm"/>
    <property type="evidence" value="ECO:0007669"/>
    <property type="project" value="TreeGrafter"/>
</dbReference>
<evidence type="ECO:0000256" key="7">
    <source>
        <dbReference type="ARBA" id="ARBA00023212"/>
    </source>
</evidence>
<feature type="compositionally biased region" description="Polar residues" evidence="9">
    <location>
        <begin position="639"/>
        <end position="651"/>
    </location>
</feature>
<dbReference type="PANTHER" id="PTHR13759">
    <property type="entry name" value="TWINFILIN"/>
    <property type="match status" value="1"/>
</dbReference>
<evidence type="ECO:0000256" key="1">
    <source>
        <dbReference type="ARBA" id="ARBA00004245"/>
    </source>
</evidence>
<dbReference type="AlphaFoldDB" id="A0AAD3TXN8"/>
<keyword evidence="5" id="KW-0677">Repeat</keyword>
<evidence type="ECO:0000313" key="11">
    <source>
        <dbReference type="EMBL" id="GMK58802.1"/>
    </source>
</evidence>
<reference evidence="11" key="2">
    <citation type="submission" date="2023-06" db="EMBL/GenBank/DDBJ databases">
        <authorList>
            <person name="Kobayashi Y."/>
            <person name="Kayamori A."/>
            <person name="Aoki K."/>
            <person name="Shiwa Y."/>
            <person name="Fujita N."/>
            <person name="Sugita T."/>
            <person name="Iwasaki W."/>
            <person name="Tanaka N."/>
            <person name="Takashima M."/>
        </authorList>
    </citation>
    <scope>NUCLEOTIDE SEQUENCE</scope>
    <source>
        <strain evidence="11">HIS016</strain>
    </source>
</reference>
<comment type="caution">
    <text evidence="11">The sequence shown here is derived from an EMBL/GenBank/DDBJ whole genome shotgun (WGS) entry which is preliminary data.</text>
</comment>
<dbReference type="SMART" id="SM00102">
    <property type="entry name" value="ADF"/>
    <property type="match status" value="2"/>
</dbReference>
<evidence type="ECO:0000313" key="12">
    <source>
        <dbReference type="Proteomes" id="UP001222932"/>
    </source>
</evidence>
<dbReference type="Pfam" id="PF00241">
    <property type="entry name" value="Cofilin_ADF"/>
    <property type="match status" value="2"/>
</dbReference>
<dbReference type="GO" id="GO:0005884">
    <property type="term" value="C:actin filament"/>
    <property type="evidence" value="ECO:0007669"/>
    <property type="project" value="TreeGrafter"/>
</dbReference>
<dbReference type="SUPFAM" id="SSF89550">
    <property type="entry name" value="PHP domain-like"/>
    <property type="match status" value="1"/>
</dbReference>
<reference evidence="11" key="1">
    <citation type="journal article" date="2023" name="BMC Genomics">
        <title>Chromosome-level genome assemblies of Cutaneotrichosporon spp. (Trichosporonales, Basidiomycota) reveal imbalanced evolution between nucleotide sequences and chromosome synteny.</title>
        <authorList>
            <person name="Kobayashi Y."/>
            <person name="Kayamori A."/>
            <person name="Aoki K."/>
            <person name="Shiwa Y."/>
            <person name="Matsutani M."/>
            <person name="Fujita N."/>
            <person name="Sugita T."/>
            <person name="Iwasaki W."/>
            <person name="Tanaka N."/>
            <person name="Takashima M."/>
        </authorList>
    </citation>
    <scope>NUCLEOTIDE SEQUENCE</scope>
    <source>
        <strain evidence="11">HIS016</strain>
    </source>
</reference>
<evidence type="ECO:0000256" key="2">
    <source>
        <dbReference type="ARBA" id="ARBA00009557"/>
    </source>
</evidence>
<dbReference type="Gene3D" id="3.40.20.10">
    <property type="entry name" value="Severin"/>
    <property type="match status" value="2"/>
</dbReference>
<dbReference type="GO" id="GO:0003785">
    <property type="term" value="F:actin monomer binding"/>
    <property type="evidence" value="ECO:0007669"/>
    <property type="project" value="TreeGrafter"/>
</dbReference>
<dbReference type="GO" id="GO:0051016">
    <property type="term" value="P:barbed-end actin filament capping"/>
    <property type="evidence" value="ECO:0007669"/>
    <property type="project" value="TreeGrafter"/>
</dbReference>
<feature type="region of interest" description="Disordered" evidence="9">
    <location>
        <begin position="326"/>
        <end position="359"/>
    </location>
</feature>
<dbReference type="PANTHER" id="PTHR13759:SF1">
    <property type="entry name" value="TWINFILIN"/>
    <property type="match status" value="1"/>
</dbReference>
<evidence type="ECO:0000256" key="6">
    <source>
        <dbReference type="ARBA" id="ARBA00023203"/>
    </source>
</evidence>
<keyword evidence="6" id="KW-0009">Actin-binding</keyword>
<evidence type="ECO:0000259" key="10">
    <source>
        <dbReference type="PROSITE" id="PS51263"/>
    </source>
</evidence>
<evidence type="ECO:0000256" key="4">
    <source>
        <dbReference type="ARBA" id="ARBA00022694"/>
    </source>
</evidence>
<dbReference type="GO" id="GO:0051015">
    <property type="term" value="F:actin filament binding"/>
    <property type="evidence" value="ECO:0007669"/>
    <property type="project" value="TreeGrafter"/>
</dbReference>
<comment type="similarity">
    <text evidence="2">Belongs to the actin-binding proteins ADF family. Twinfilin subfamily.</text>
</comment>
<dbReference type="InterPro" id="IPR002108">
    <property type="entry name" value="ADF-H"/>
</dbReference>
<gene>
    <name evidence="11" type="primary">TWF1</name>
    <name evidence="11" type="ORF">CspeluHIS016_0602440</name>
</gene>
<proteinExistence type="inferred from homology"/>
<name>A0AAD3TXN8_9TREE</name>
<keyword evidence="4" id="KW-0819">tRNA processing</keyword>
<organism evidence="11 12">
    <name type="scientific">Cutaneotrichosporon spelunceum</name>
    <dbReference type="NCBI Taxonomy" id="1672016"/>
    <lineage>
        <taxon>Eukaryota</taxon>
        <taxon>Fungi</taxon>
        <taxon>Dikarya</taxon>
        <taxon>Basidiomycota</taxon>
        <taxon>Agaricomycotina</taxon>
        <taxon>Tremellomycetes</taxon>
        <taxon>Trichosporonales</taxon>
        <taxon>Trichosporonaceae</taxon>
        <taxon>Cutaneotrichosporon</taxon>
    </lineage>
</organism>
<keyword evidence="3" id="KW-0963">Cytoplasm</keyword>
<protein>
    <recommendedName>
        <fullName evidence="10">ADF-H domain-containing protein</fullName>
    </recommendedName>
</protein>
<dbReference type="Pfam" id="PF01876">
    <property type="entry name" value="RNase_P_p30"/>
    <property type="match status" value="1"/>
</dbReference>
<feature type="compositionally biased region" description="Basic and acidic residues" evidence="9">
    <location>
        <begin position="663"/>
        <end position="680"/>
    </location>
</feature>
<dbReference type="PROSITE" id="PS51263">
    <property type="entry name" value="ADF_H"/>
    <property type="match status" value="2"/>
</dbReference>
<sequence>MEEFDQGRELAAQDTPDSSINHDAMYYDLFLPFPTPDAPLKKKGKGKGKAPETTERQTDCWAGLSGVERDRVAHGVALAGHLGYTVVAHTTTVEQSNHVVPCPFGTPEARLLPFPALDPRTADAGPSNPSLVQVTRYHMRLDDGKVHPITAGNTLALRDYDILSAYVGSDKALQLACTDLSNPGPNQLAIITVPLHERPYHFRLNRKQIRQAHRNGVVFEILYAAGLFPPRSTPPEAVKRYRQNFLSNARELVRVTGGKGIIFSSGPGGSEESQRGPLDVVNLATILGVPANLAKDALSHTAKSVLLRAQARKTYKAVLGQPRIVSASGIPTQPEEAEAEGDSDVSMSGKRSAPQGGQNKKARVAECILMSAQSGIRVPPAITDAFAAAQRDAESTRAVVFTIDGEAFKHVTSIPPKGSFSDDIALLSDTLPNKKTPAAFAYRLDSKSLGAYEWMMVTFVPDDAGVRAKMLQASSRAGLMKALGANNFKHDWFATSTSDLSPHAFKSHLKHLDSPPPLTASEAALAEIKAAEAEEARRTAVDGEVHKARVKAVIGLSGKTKWQEGVYEALSKAAERSDDGWIVTLEIDGKDAAAINLLRSEVCKPSEVASKLPDKSPAYVFYSFPTPPPPKPVRPTVTSSAPAASRDTFQATAGGVRNVAHSDAPRYDAEEKEGKEKADEEKDEEGTESAGAEQTQGKDKEENAEEEVADITRLKIADEPKPASPPRSPSPEQPSKGRVVFIYWCPAGSPVKYRMVYSTTVRGIQQDAQDKVGMDVVGKLETSDKSDLTDSSIREAVPAKKSASLNTGAPRMFGAPAPAGRFGAPAPSNAGINRTSSVPKPSTPPVFGAPAAFGQPRPIRTNSQMSQGSGHGSPAAASPAPDDDDGESDSSARIQSAFNAFGPRVGGSNGGGFSRPRGPGRR</sequence>
<feature type="compositionally biased region" description="Low complexity" evidence="9">
    <location>
        <begin position="813"/>
        <end position="827"/>
    </location>
</feature>
<evidence type="ECO:0000256" key="8">
    <source>
        <dbReference type="ARBA" id="ARBA00038532"/>
    </source>
</evidence>
<dbReference type="InterPro" id="IPR002738">
    <property type="entry name" value="RNase_P_p30"/>
</dbReference>
<feature type="compositionally biased region" description="Pro residues" evidence="9">
    <location>
        <begin position="722"/>
        <end position="732"/>
    </location>
</feature>
<dbReference type="EMBL" id="BTCM01000006">
    <property type="protein sequence ID" value="GMK58802.1"/>
    <property type="molecule type" value="Genomic_DNA"/>
</dbReference>
<feature type="compositionally biased region" description="Gly residues" evidence="9">
    <location>
        <begin position="904"/>
        <end position="913"/>
    </location>
</feature>
<dbReference type="InterPro" id="IPR028458">
    <property type="entry name" value="Twinfilin"/>
</dbReference>
<feature type="region of interest" description="Disordered" evidence="9">
    <location>
        <begin position="782"/>
        <end position="922"/>
    </location>
</feature>
<dbReference type="SUPFAM" id="SSF55753">
    <property type="entry name" value="Actin depolymerizing proteins"/>
    <property type="match status" value="2"/>
</dbReference>
<dbReference type="CDD" id="cd11285">
    <property type="entry name" value="ADF_Twf-N_like"/>
    <property type="match status" value="1"/>
</dbReference>
<accession>A0AAD3TXN8</accession>
<feature type="domain" description="ADF-H" evidence="10">
    <location>
        <begin position="640"/>
        <end position="798"/>
    </location>
</feature>
<dbReference type="Proteomes" id="UP001222932">
    <property type="component" value="Unassembled WGS sequence"/>
</dbReference>
<comment type="subunit">
    <text evidence="8">Interacts with G-actin; ADP-actin form.</text>
</comment>
<dbReference type="Gene3D" id="3.20.20.140">
    <property type="entry name" value="Metal-dependent hydrolases"/>
    <property type="match status" value="1"/>
</dbReference>
<dbReference type="GO" id="GO:0008033">
    <property type="term" value="P:tRNA processing"/>
    <property type="evidence" value="ECO:0007669"/>
    <property type="project" value="UniProtKB-KW"/>
</dbReference>
<dbReference type="InterPro" id="IPR029006">
    <property type="entry name" value="ADF-H/Gelsolin-like_dom_sf"/>
</dbReference>
<dbReference type="GO" id="GO:0030042">
    <property type="term" value="P:actin filament depolymerization"/>
    <property type="evidence" value="ECO:0007669"/>
    <property type="project" value="TreeGrafter"/>
</dbReference>
<comment type="subcellular location">
    <subcellularLocation>
        <location evidence="1">Cytoplasm</location>
        <location evidence="1">Cytoskeleton</location>
    </subcellularLocation>
</comment>
<evidence type="ECO:0000256" key="9">
    <source>
        <dbReference type="SAM" id="MobiDB-lite"/>
    </source>
</evidence>
<feature type="domain" description="ADF-H" evidence="10">
    <location>
        <begin position="375"/>
        <end position="510"/>
    </location>
</feature>
<feature type="region of interest" description="Disordered" evidence="9">
    <location>
        <begin position="623"/>
        <end position="737"/>
    </location>
</feature>
<dbReference type="InterPro" id="IPR016195">
    <property type="entry name" value="Pol/histidinol_Pase-like"/>
</dbReference>
<keyword evidence="7" id="KW-0206">Cytoskeleton</keyword>
<keyword evidence="12" id="KW-1185">Reference proteome</keyword>
<feature type="compositionally biased region" description="Basic and acidic residues" evidence="9">
    <location>
        <begin position="710"/>
        <end position="721"/>
    </location>
</feature>
<evidence type="ECO:0000256" key="3">
    <source>
        <dbReference type="ARBA" id="ARBA00022490"/>
    </source>
</evidence>
<evidence type="ECO:0000256" key="5">
    <source>
        <dbReference type="ARBA" id="ARBA00022737"/>
    </source>
</evidence>